<dbReference type="EMBL" id="LS974620">
    <property type="protein sequence ID" value="CAG7907725.1"/>
    <property type="molecule type" value="Genomic_DNA"/>
</dbReference>
<proteinExistence type="predicted"/>
<evidence type="ECO:0000313" key="2">
    <source>
        <dbReference type="Proteomes" id="UP000694005"/>
    </source>
</evidence>
<sequence length="100" mass="11078">EREGTVPSCQVSQFYWEKKKHAPTISSFFICSSVVSFLSSLCERRIDGDSLLSVALLDGTTTALSVGLGDEGKPRWVLSLFEDGKKRRETATDGDISLYR</sequence>
<protein>
    <submittedName>
        <fullName evidence="1">Uncharacterized protein</fullName>
    </submittedName>
</protein>
<dbReference type="Proteomes" id="UP000694005">
    <property type="component" value="Chromosome A04"/>
</dbReference>
<organism evidence="1 2">
    <name type="scientific">Brassica campestris</name>
    <name type="common">Field mustard</name>
    <dbReference type="NCBI Taxonomy" id="3711"/>
    <lineage>
        <taxon>Eukaryota</taxon>
        <taxon>Viridiplantae</taxon>
        <taxon>Streptophyta</taxon>
        <taxon>Embryophyta</taxon>
        <taxon>Tracheophyta</taxon>
        <taxon>Spermatophyta</taxon>
        <taxon>Magnoliopsida</taxon>
        <taxon>eudicotyledons</taxon>
        <taxon>Gunneridae</taxon>
        <taxon>Pentapetalae</taxon>
        <taxon>rosids</taxon>
        <taxon>malvids</taxon>
        <taxon>Brassicales</taxon>
        <taxon>Brassicaceae</taxon>
        <taxon>Brassiceae</taxon>
        <taxon>Brassica</taxon>
    </lineage>
</organism>
<evidence type="ECO:0000313" key="1">
    <source>
        <dbReference type="EMBL" id="CAG7907725.1"/>
    </source>
</evidence>
<gene>
    <name evidence="1" type="ORF">BRAPAZ1V2_A04P26260.2</name>
</gene>
<name>A0A8D9HXE3_BRACM</name>
<dbReference type="AlphaFoldDB" id="A0A8D9HXE3"/>
<reference evidence="1 2" key="1">
    <citation type="submission" date="2021-07" db="EMBL/GenBank/DDBJ databases">
        <authorList>
            <consortium name="Genoscope - CEA"/>
            <person name="William W."/>
        </authorList>
    </citation>
    <scope>NUCLEOTIDE SEQUENCE [LARGE SCALE GENOMIC DNA]</scope>
</reference>
<feature type="non-terminal residue" evidence="1">
    <location>
        <position position="1"/>
    </location>
</feature>
<accession>A0A8D9HXE3</accession>
<dbReference type="Gramene" id="A04p26260.2_BraZ1">
    <property type="protein sequence ID" value="A04p26260.2_BraZ1.CDS.1"/>
    <property type="gene ID" value="A04g26260.2_BraZ1"/>
</dbReference>